<dbReference type="GO" id="GO:0005737">
    <property type="term" value="C:cytoplasm"/>
    <property type="evidence" value="ECO:0007669"/>
    <property type="project" value="UniProtKB-SubCell"/>
</dbReference>
<dbReference type="OrthoDB" id="9812943at2"/>
<dbReference type="EC" id="2.7.1.24" evidence="5 6"/>
<keyword evidence="2 5" id="KW-0547">Nucleotide-binding</keyword>
<dbReference type="AlphaFoldDB" id="A0A1H9SZH1"/>
<comment type="pathway">
    <text evidence="5">Cofactor biosynthesis; coenzyme A biosynthesis; CoA from (R)-pantothenate: step 5/5.</text>
</comment>
<dbReference type="UniPathway" id="UPA00241">
    <property type="reaction ID" value="UER00356"/>
</dbReference>
<keyword evidence="5" id="KW-0808">Transferase</keyword>
<dbReference type="Pfam" id="PF01121">
    <property type="entry name" value="CoaE"/>
    <property type="match status" value="1"/>
</dbReference>
<dbReference type="GO" id="GO:0004140">
    <property type="term" value="F:dephospho-CoA kinase activity"/>
    <property type="evidence" value="ECO:0007669"/>
    <property type="project" value="UniProtKB-UniRule"/>
</dbReference>
<evidence type="ECO:0000256" key="1">
    <source>
        <dbReference type="ARBA" id="ARBA00009018"/>
    </source>
</evidence>
<dbReference type="HAMAP" id="MF_00376">
    <property type="entry name" value="Dephospho_CoA_kinase"/>
    <property type="match status" value="1"/>
</dbReference>
<dbReference type="PROSITE" id="PS51219">
    <property type="entry name" value="DPCK"/>
    <property type="match status" value="1"/>
</dbReference>
<keyword evidence="8" id="KW-1185">Reference proteome</keyword>
<keyword evidence="5 7" id="KW-0418">Kinase</keyword>
<dbReference type="GO" id="GO:0005524">
    <property type="term" value="F:ATP binding"/>
    <property type="evidence" value="ECO:0007669"/>
    <property type="project" value="UniProtKB-UniRule"/>
</dbReference>
<evidence type="ECO:0000256" key="3">
    <source>
        <dbReference type="ARBA" id="ARBA00022840"/>
    </source>
</evidence>
<comment type="subcellular location">
    <subcellularLocation>
        <location evidence="5">Cytoplasm</location>
    </subcellularLocation>
</comment>
<dbReference type="RefSeq" id="WP_093049528.1">
    <property type="nucleotide sequence ID" value="NZ_FOGT01000005.1"/>
</dbReference>
<keyword evidence="3 5" id="KW-0067">ATP-binding</keyword>
<keyword evidence="5" id="KW-0963">Cytoplasm</keyword>
<evidence type="ECO:0000256" key="5">
    <source>
        <dbReference type="HAMAP-Rule" id="MF_00376"/>
    </source>
</evidence>
<accession>A0A1H9SZH1</accession>
<reference evidence="8" key="1">
    <citation type="submission" date="2016-10" db="EMBL/GenBank/DDBJ databases">
        <authorList>
            <person name="Varghese N."/>
            <person name="Submissions S."/>
        </authorList>
    </citation>
    <scope>NUCLEOTIDE SEQUENCE [LARGE SCALE GENOMIC DNA]</scope>
    <source>
        <strain evidence="8">S9</strain>
    </source>
</reference>
<comment type="catalytic activity">
    <reaction evidence="5">
        <text>3'-dephospho-CoA + ATP = ADP + CoA + H(+)</text>
        <dbReference type="Rhea" id="RHEA:18245"/>
        <dbReference type="ChEBI" id="CHEBI:15378"/>
        <dbReference type="ChEBI" id="CHEBI:30616"/>
        <dbReference type="ChEBI" id="CHEBI:57287"/>
        <dbReference type="ChEBI" id="CHEBI:57328"/>
        <dbReference type="ChEBI" id="CHEBI:456216"/>
        <dbReference type="EC" id="2.7.1.24"/>
    </reaction>
</comment>
<evidence type="ECO:0000313" key="8">
    <source>
        <dbReference type="Proteomes" id="UP000198571"/>
    </source>
</evidence>
<sequence>MILGLTGGIATGKSTVSDIFRNEGIPVIDADIAAREAVEPGEKAYQDIINHFGLSILNEDGTINREKLGEIVFNNEKERKVLNGIVHPAVRQKMKKEAECCKKDGHSLVVMDIPLLIESDLFHMVDDVLVVYVNETIQLERLMERNSYSEEEALKRINAQLSIEKKRSYASYVIDNSGSREETQQQVKRLLKKFENN</sequence>
<dbReference type="PANTHER" id="PTHR10695">
    <property type="entry name" value="DEPHOSPHO-COA KINASE-RELATED"/>
    <property type="match status" value="1"/>
</dbReference>
<dbReference type="GO" id="GO:0015937">
    <property type="term" value="P:coenzyme A biosynthetic process"/>
    <property type="evidence" value="ECO:0007669"/>
    <property type="project" value="UniProtKB-UniRule"/>
</dbReference>
<dbReference type="STRING" id="1601833.SAMN05518684_10523"/>
<keyword evidence="4 5" id="KW-0173">Coenzyme A biosynthesis</keyword>
<dbReference type="FunFam" id="3.40.50.300:FF:000485">
    <property type="entry name" value="Dephospho-CoA kinase CAB5"/>
    <property type="match status" value="1"/>
</dbReference>
<proteinExistence type="inferred from homology"/>
<dbReference type="CDD" id="cd02022">
    <property type="entry name" value="DPCK"/>
    <property type="match status" value="1"/>
</dbReference>
<dbReference type="NCBIfam" id="TIGR00152">
    <property type="entry name" value="dephospho-CoA kinase"/>
    <property type="match status" value="1"/>
</dbReference>
<name>A0A1H9SZH1_9BACI</name>
<dbReference type="InterPro" id="IPR001977">
    <property type="entry name" value="Depp_CoAkinase"/>
</dbReference>
<dbReference type="InterPro" id="IPR027417">
    <property type="entry name" value="P-loop_NTPase"/>
</dbReference>
<feature type="binding site" evidence="5">
    <location>
        <begin position="10"/>
        <end position="15"/>
    </location>
    <ligand>
        <name>ATP</name>
        <dbReference type="ChEBI" id="CHEBI:30616"/>
    </ligand>
</feature>
<gene>
    <name evidence="5" type="primary">coaE</name>
    <name evidence="7" type="ORF">SAMN05518684_10523</name>
</gene>
<protein>
    <recommendedName>
        <fullName evidence="5 6">Dephospho-CoA kinase</fullName>
        <ecNumber evidence="5 6">2.7.1.24</ecNumber>
    </recommendedName>
    <alternativeName>
        <fullName evidence="5">Dephosphocoenzyme A kinase</fullName>
    </alternativeName>
</protein>
<evidence type="ECO:0000256" key="6">
    <source>
        <dbReference type="NCBIfam" id="TIGR00152"/>
    </source>
</evidence>
<dbReference type="SUPFAM" id="SSF52540">
    <property type="entry name" value="P-loop containing nucleoside triphosphate hydrolases"/>
    <property type="match status" value="1"/>
</dbReference>
<comment type="similarity">
    <text evidence="1 5">Belongs to the CoaE family.</text>
</comment>
<dbReference type="EMBL" id="FOGT01000005">
    <property type="protein sequence ID" value="SER89849.1"/>
    <property type="molecule type" value="Genomic_DNA"/>
</dbReference>
<evidence type="ECO:0000313" key="7">
    <source>
        <dbReference type="EMBL" id="SER89849.1"/>
    </source>
</evidence>
<evidence type="ECO:0000256" key="4">
    <source>
        <dbReference type="ARBA" id="ARBA00022993"/>
    </source>
</evidence>
<evidence type="ECO:0000256" key="2">
    <source>
        <dbReference type="ARBA" id="ARBA00022741"/>
    </source>
</evidence>
<dbReference type="PANTHER" id="PTHR10695:SF46">
    <property type="entry name" value="BIFUNCTIONAL COENZYME A SYNTHASE-RELATED"/>
    <property type="match status" value="1"/>
</dbReference>
<dbReference type="Gene3D" id="3.40.50.300">
    <property type="entry name" value="P-loop containing nucleotide triphosphate hydrolases"/>
    <property type="match status" value="1"/>
</dbReference>
<organism evidence="7 8">
    <name type="scientific">Salipaludibacillus aurantiacus</name>
    <dbReference type="NCBI Taxonomy" id="1601833"/>
    <lineage>
        <taxon>Bacteria</taxon>
        <taxon>Bacillati</taxon>
        <taxon>Bacillota</taxon>
        <taxon>Bacilli</taxon>
        <taxon>Bacillales</taxon>
        <taxon>Bacillaceae</taxon>
    </lineage>
</organism>
<dbReference type="Proteomes" id="UP000198571">
    <property type="component" value="Unassembled WGS sequence"/>
</dbReference>
<comment type="function">
    <text evidence="5">Catalyzes the phosphorylation of the 3'-hydroxyl group of dephosphocoenzyme A to form coenzyme A.</text>
</comment>